<dbReference type="Proteomes" id="UP001218218">
    <property type="component" value="Unassembled WGS sequence"/>
</dbReference>
<sequence length="219" mass="24957">MVSNSRPFSRRCIDFPDAAAPRPHFASLLPCLPPLRTCASLALDLIPLLILSSFPHTDLSSFSVFPRDREASSTAPVNHSHVVARGCWTWGRSEDVSKGARRSIHYNLRRPRHEAWKRPPSTVVVAPGLPRHFFDGRFFVRIRRLSGWTSIRSRPRGHARPAALTRSCPRPPICAPRVHFFCNPRSTRHIRDRIAPMNCSYGFFFRRGIPPYLCSLLLQ</sequence>
<evidence type="ECO:0000313" key="2">
    <source>
        <dbReference type="Proteomes" id="UP001218218"/>
    </source>
</evidence>
<organism evidence="1 2">
    <name type="scientific">Mycena albidolilacea</name>
    <dbReference type="NCBI Taxonomy" id="1033008"/>
    <lineage>
        <taxon>Eukaryota</taxon>
        <taxon>Fungi</taxon>
        <taxon>Dikarya</taxon>
        <taxon>Basidiomycota</taxon>
        <taxon>Agaricomycotina</taxon>
        <taxon>Agaricomycetes</taxon>
        <taxon>Agaricomycetidae</taxon>
        <taxon>Agaricales</taxon>
        <taxon>Marasmiineae</taxon>
        <taxon>Mycenaceae</taxon>
        <taxon>Mycena</taxon>
    </lineage>
</organism>
<keyword evidence="2" id="KW-1185">Reference proteome</keyword>
<evidence type="ECO:0000313" key="1">
    <source>
        <dbReference type="EMBL" id="KAJ7304620.1"/>
    </source>
</evidence>
<gene>
    <name evidence="1" type="ORF">DFH08DRAFT_50516</name>
</gene>
<name>A0AAD7EA70_9AGAR</name>
<reference evidence="1" key="1">
    <citation type="submission" date="2023-03" db="EMBL/GenBank/DDBJ databases">
        <title>Massive genome expansion in bonnet fungi (Mycena s.s.) driven by repeated elements and novel gene families across ecological guilds.</title>
        <authorList>
            <consortium name="Lawrence Berkeley National Laboratory"/>
            <person name="Harder C.B."/>
            <person name="Miyauchi S."/>
            <person name="Viragh M."/>
            <person name="Kuo A."/>
            <person name="Thoen E."/>
            <person name="Andreopoulos B."/>
            <person name="Lu D."/>
            <person name="Skrede I."/>
            <person name="Drula E."/>
            <person name="Henrissat B."/>
            <person name="Morin E."/>
            <person name="Kohler A."/>
            <person name="Barry K."/>
            <person name="LaButti K."/>
            <person name="Morin E."/>
            <person name="Salamov A."/>
            <person name="Lipzen A."/>
            <person name="Mereny Z."/>
            <person name="Hegedus B."/>
            <person name="Baldrian P."/>
            <person name="Stursova M."/>
            <person name="Weitz H."/>
            <person name="Taylor A."/>
            <person name="Grigoriev I.V."/>
            <person name="Nagy L.G."/>
            <person name="Martin F."/>
            <person name="Kauserud H."/>
        </authorList>
    </citation>
    <scope>NUCLEOTIDE SEQUENCE</scope>
    <source>
        <strain evidence="1">CBHHK002</strain>
    </source>
</reference>
<dbReference type="EMBL" id="JARIHO010000100">
    <property type="protein sequence ID" value="KAJ7304620.1"/>
    <property type="molecule type" value="Genomic_DNA"/>
</dbReference>
<comment type="caution">
    <text evidence="1">The sequence shown here is derived from an EMBL/GenBank/DDBJ whole genome shotgun (WGS) entry which is preliminary data.</text>
</comment>
<accession>A0AAD7EA70</accession>
<protein>
    <submittedName>
        <fullName evidence="1">Uncharacterized protein</fullName>
    </submittedName>
</protein>
<proteinExistence type="predicted"/>
<dbReference type="AlphaFoldDB" id="A0AAD7EA70"/>